<dbReference type="AlphaFoldDB" id="A0A9W7M7U3"/>
<dbReference type="SUPFAM" id="SSF53474">
    <property type="entry name" value="alpha/beta-Hydrolases"/>
    <property type="match status" value="1"/>
</dbReference>
<dbReference type="Pfam" id="PF07859">
    <property type="entry name" value="Abhydrolase_3"/>
    <property type="match status" value="1"/>
</dbReference>
<organism evidence="3 4">
    <name type="scientific">Hibiscus trionum</name>
    <name type="common">Flower of an hour</name>
    <dbReference type="NCBI Taxonomy" id="183268"/>
    <lineage>
        <taxon>Eukaryota</taxon>
        <taxon>Viridiplantae</taxon>
        <taxon>Streptophyta</taxon>
        <taxon>Embryophyta</taxon>
        <taxon>Tracheophyta</taxon>
        <taxon>Spermatophyta</taxon>
        <taxon>Magnoliopsida</taxon>
        <taxon>eudicotyledons</taxon>
        <taxon>Gunneridae</taxon>
        <taxon>Pentapetalae</taxon>
        <taxon>rosids</taxon>
        <taxon>malvids</taxon>
        <taxon>Malvales</taxon>
        <taxon>Malvaceae</taxon>
        <taxon>Malvoideae</taxon>
        <taxon>Hibiscus</taxon>
    </lineage>
</organism>
<evidence type="ECO:0000256" key="1">
    <source>
        <dbReference type="ARBA" id="ARBA00010515"/>
    </source>
</evidence>
<dbReference type="GO" id="GO:0009860">
    <property type="term" value="P:pollen tube growth"/>
    <property type="evidence" value="ECO:0007669"/>
    <property type="project" value="TreeGrafter"/>
</dbReference>
<dbReference type="InterPro" id="IPR050466">
    <property type="entry name" value="Carboxylest/Gibb_receptor"/>
</dbReference>
<dbReference type="Gene3D" id="3.40.50.1820">
    <property type="entry name" value="alpha/beta hydrolase"/>
    <property type="match status" value="1"/>
</dbReference>
<evidence type="ECO:0000259" key="2">
    <source>
        <dbReference type="Pfam" id="PF07859"/>
    </source>
</evidence>
<dbReference type="InterPro" id="IPR029058">
    <property type="entry name" value="AB_hydrolase_fold"/>
</dbReference>
<sequence length="337" mass="37626">MSTNPSSTFQNVPWTRRFYRSMLGFGIRFSGRSDGTINRCITNLFDLKAPLSKNPRDGVRTTDTVVDATRNLYFRVFVPSVDRDANMPVIIYFHGGGFAYMQANSIACDDLCRRLCKKTGAVIVSVNYRLTPEHKYPCQYEDGFDVVKFIDDNANTNSGNLNLPSNANLKQCFIAGDSAGGNLAHHVAVKACEYELRNVELIGLIAIQPFFGGEERTDSEIRLADGPVLSVKGSDRLWKMFLPEGSDRDHPACNVFGPKSVDNISRLKFPATMVVAGGVDPLHDSQIKYYEGLKKCGKEAYLIDYPNAFHSFYGVPELEDSALAMEELKNFVWKLIN</sequence>
<dbReference type="EMBL" id="BSYR01000022">
    <property type="protein sequence ID" value="GMI88700.1"/>
    <property type="molecule type" value="Genomic_DNA"/>
</dbReference>
<feature type="domain" description="Alpha/beta hydrolase fold-3" evidence="2">
    <location>
        <begin position="90"/>
        <end position="313"/>
    </location>
</feature>
<gene>
    <name evidence="3" type="ORF">HRI_002539300</name>
</gene>
<dbReference type="Proteomes" id="UP001165190">
    <property type="component" value="Unassembled WGS sequence"/>
</dbReference>
<dbReference type="GO" id="GO:0052689">
    <property type="term" value="F:carboxylic ester hydrolase activity"/>
    <property type="evidence" value="ECO:0007669"/>
    <property type="project" value="TreeGrafter"/>
</dbReference>
<comment type="similarity">
    <text evidence="1">Belongs to the 'GDXG' lipolytic enzyme family.</text>
</comment>
<evidence type="ECO:0000313" key="4">
    <source>
        <dbReference type="Proteomes" id="UP001165190"/>
    </source>
</evidence>
<dbReference type="PANTHER" id="PTHR23024">
    <property type="entry name" value="ARYLACETAMIDE DEACETYLASE"/>
    <property type="match status" value="1"/>
</dbReference>
<dbReference type="OrthoDB" id="408631at2759"/>
<name>A0A9W7M7U3_HIBTR</name>
<evidence type="ECO:0000313" key="3">
    <source>
        <dbReference type="EMBL" id="GMI88700.1"/>
    </source>
</evidence>
<comment type="caution">
    <text evidence="3">The sequence shown here is derived from an EMBL/GenBank/DDBJ whole genome shotgun (WGS) entry which is preliminary data.</text>
</comment>
<dbReference type="PANTHER" id="PTHR23024:SF24">
    <property type="entry name" value="ALPHA_BETA HYDROLASE FOLD-3 DOMAIN-CONTAINING PROTEIN"/>
    <property type="match status" value="1"/>
</dbReference>
<accession>A0A9W7M7U3</accession>
<keyword evidence="4" id="KW-1185">Reference proteome</keyword>
<protein>
    <submittedName>
        <fullName evidence="3">Carboxyesterase 18</fullName>
    </submittedName>
</protein>
<reference evidence="3" key="1">
    <citation type="submission" date="2023-05" db="EMBL/GenBank/DDBJ databases">
        <title>Genome and transcriptome analyses reveal genes involved in the formation of fine ridges on petal epidermal cells in Hibiscus trionum.</title>
        <authorList>
            <person name="Koshimizu S."/>
            <person name="Masuda S."/>
            <person name="Ishii T."/>
            <person name="Shirasu K."/>
            <person name="Hoshino A."/>
            <person name="Arita M."/>
        </authorList>
    </citation>
    <scope>NUCLEOTIDE SEQUENCE</scope>
    <source>
        <strain evidence="3">Hamamatsu line</strain>
    </source>
</reference>
<dbReference type="InterPro" id="IPR013094">
    <property type="entry name" value="AB_hydrolase_3"/>
</dbReference>
<proteinExistence type="inferred from homology"/>